<dbReference type="Pfam" id="PF03861">
    <property type="entry name" value="ANTAR"/>
    <property type="match status" value="1"/>
</dbReference>
<evidence type="ECO:0000256" key="1">
    <source>
        <dbReference type="ARBA" id="ARBA00023015"/>
    </source>
</evidence>
<dbReference type="SMART" id="SM01012">
    <property type="entry name" value="ANTAR"/>
    <property type="match status" value="1"/>
</dbReference>
<keyword evidence="5" id="KW-1185">Reference proteome</keyword>
<dbReference type="RefSeq" id="WP_179500554.1">
    <property type="nucleotide sequence ID" value="NZ_JACCAA010000001.1"/>
</dbReference>
<dbReference type="InterPro" id="IPR005561">
    <property type="entry name" value="ANTAR"/>
</dbReference>
<keyword evidence="1" id="KW-0805">Transcription regulation</keyword>
<dbReference type="Gene3D" id="1.10.10.10">
    <property type="entry name" value="Winged helix-like DNA-binding domain superfamily/Winged helix DNA-binding domain"/>
    <property type="match status" value="1"/>
</dbReference>
<feature type="domain" description="ANTAR" evidence="3">
    <location>
        <begin position="168"/>
        <end position="229"/>
    </location>
</feature>
<dbReference type="Gene3D" id="3.30.450.40">
    <property type="match status" value="1"/>
</dbReference>
<dbReference type="GO" id="GO:0003723">
    <property type="term" value="F:RNA binding"/>
    <property type="evidence" value="ECO:0007669"/>
    <property type="project" value="InterPro"/>
</dbReference>
<dbReference type="EMBL" id="JACCAA010000001">
    <property type="protein sequence ID" value="NYG57249.1"/>
    <property type="molecule type" value="Genomic_DNA"/>
</dbReference>
<proteinExistence type="predicted"/>
<dbReference type="PIRSF" id="PIRSF036625">
    <property type="entry name" value="GAF_ANTAR"/>
    <property type="match status" value="1"/>
</dbReference>
<name>A0A7Y9S012_9ACTN</name>
<keyword evidence="2" id="KW-0804">Transcription</keyword>
<protein>
    <submittedName>
        <fullName evidence="4">GAF domain-containing protein</fullName>
    </submittedName>
</protein>
<gene>
    <name evidence="4" type="ORF">BJ980_000172</name>
</gene>
<dbReference type="Pfam" id="PF13185">
    <property type="entry name" value="GAF_2"/>
    <property type="match status" value="1"/>
</dbReference>
<dbReference type="Proteomes" id="UP000540656">
    <property type="component" value="Unassembled WGS sequence"/>
</dbReference>
<sequence length="249" mass="26978">MQTGAPGGDTGPWFAALSQELMKQADVKATLDKICQRSLDVVPSGDFAGITVRRRRARLETLAHSHEMALRCDELQYDLGEGPCAEAAIEDESFLVRSTADDPRWPRWGPAVARLGVHSLISVQLPGTAMDADRDPLGAINIYARKVDAFTTSDLARAKLFAIHAANALTTAQQVSTLSDAVEARHQIGVAQGVLTQRYGIDVERAFGIMQRYSSHANIKLRDVAVSVVELGELPAAYDDLSRPEKPTG</sequence>
<dbReference type="InterPro" id="IPR012074">
    <property type="entry name" value="GAF_ANTAR"/>
</dbReference>
<evidence type="ECO:0000259" key="3">
    <source>
        <dbReference type="PROSITE" id="PS50921"/>
    </source>
</evidence>
<dbReference type="PROSITE" id="PS50921">
    <property type="entry name" value="ANTAR"/>
    <property type="match status" value="1"/>
</dbReference>
<evidence type="ECO:0000256" key="2">
    <source>
        <dbReference type="ARBA" id="ARBA00023163"/>
    </source>
</evidence>
<comment type="caution">
    <text evidence="4">The sequence shown here is derived from an EMBL/GenBank/DDBJ whole genome shotgun (WGS) entry which is preliminary data.</text>
</comment>
<dbReference type="SMART" id="SM00065">
    <property type="entry name" value="GAF"/>
    <property type="match status" value="1"/>
</dbReference>
<reference evidence="4 5" key="1">
    <citation type="submission" date="2020-07" db="EMBL/GenBank/DDBJ databases">
        <title>Sequencing the genomes of 1000 actinobacteria strains.</title>
        <authorList>
            <person name="Klenk H.-P."/>
        </authorList>
    </citation>
    <scope>NUCLEOTIDE SEQUENCE [LARGE SCALE GENOMIC DNA]</scope>
    <source>
        <strain evidence="4 5">DSM 23819</strain>
    </source>
</reference>
<organism evidence="4 5">
    <name type="scientific">Nocardioides daedukensis</name>
    <dbReference type="NCBI Taxonomy" id="634462"/>
    <lineage>
        <taxon>Bacteria</taxon>
        <taxon>Bacillati</taxon>
        <taxon>Actinomycetota</taxon>
        <taxon>Actinomycetes</taxon>
        <taxon>Propionibacteriales</taxon>
        <taxon>Nocardioidaceae</taxon>
        <taxon>Nocardioides</taxon>
    </lineage>
</organism>
<evidence type="ECO:0000313" key="4">
    <source>
        <dbReference type="EMBL" id="NYG57249.1"/>
    </source>
</evidence>
<dbReference type="AlphaFoldDB" id="A0A7Y9S012"/>
<accession>A0A7Y9S012</accession>
<dbReference type="InterPro" id="IPR036388">
    <property type="entry name" value="WH-like_DNA-bd_sf"/>
</dbReference>
<dbReference type="SUPFAM" id="SSF55781">
    <property type="entry name" value="GAF domain-like"/>
    <property type="match status" value="1"/>
</dbReference>
<evidence type="ECO:0000313" key="5">
    <source>
        <dbReference type="Proteomes" id="UP000540656"/>
    </source>
</evidence>
<dbReference type="InterPro" id="IPR003018">
    <property type="entry name" value="GAF"/>
</dbReference>
<dbReference type="InterPro" id="IPR029016">
    <property type="entry name" value="GAF-like_dom_sf"/>
</dbReference>